<feature type="compositionally biased region" description="Polar residues" evidence="5">
    <location>
        <begin position="242"/>
        <end position="255"/>
    </location>
</feature>
<keyword evidence="2" id="KW-0902">Two-component regulatory system</keyword>
<dbReference type="EMBL" id="JOWA01000098">
    <property type="protein sequence ID" value="KEZ42777.1"/>
    <property type="molecule type" value="Genomic_DNA"/>
</dbReference>
<dbReference type="SUPFAM" id="SSF52172">
    <property type="entry name" value="CheY-like"/>
    <property type="match status" value="1"/>
</dbReference>
<evidence type="ECO:0000256" key="1">
    <source>
        <dbReference type="ARBA" id="ARBA00022553"/>
    </source>
</evidence>
<sequence>MAAMSGPSATSDHPQQPLGNPQASLLRALLQVSRGIEPDGTFSDGLFPTEPPASMRKVWVKRRGASATLIAVSTDALVDDVRDLILRKYANSLGRHFDAPDLTLHITSRDKRQARQLGPEEVLVNTLDHYYPGGQAVDEALVVDIPQQRTPRPSPRPAAPYASGISHFAADSGRPSEAGEGYFPPVVATASSLAPPIGGGNDQAAHSVPTIGSGQAPSLPSPGSGRPRAFRDRSERPRLGRSHTSSPTIQGNSGVKSVAMGTDQSTVISTVSPHPSTSVPSDPAPTAQVSTPPARANSPRPIKKKIKKVIEKQKLPVPPINVLLVEDNPINLKLLEAFAKGLKVRWQSAMNGRDAVTKWRSGGFHLVLMDIQLPVMNGLEATREIRRLERVNSIGVFSSPVGKEPGEEGGIVEDDRLANIEMFKSPVIIVALTASSLQSDRHEALAAGCNDFITKVGVVELLRL</sequence>
<comment type="caution">
    <text evidence="7">The sequence shown here is derived from an EMBL/GenBank/DDBJ whole genome shotgun (WGS) entry which is preliminary data.</text>
</comment>
<proteinExistence type="inferred from homology"/>
<dbReference type="GO" id="GO:1900745">
    <property type="term" value="P:positive regulation of p38MAPK cascade"/>
    <property type="evidence" value="ECO:0007669"/>
    <property type="project" value="EnsemblFungi"/>
</dbReference>
<dbReference type="GO" id="GO:0010972">
    <property type="term" value="P:negative regulation of G2/M transition of mitotic cell cycle"/>
    <property type="evidence" value="ECO:0007669"/>
    <property type="project" value="EnsemblFungi"/>
</dbReference>
<dbReference type="PANTHER" id="PTHR45339">
    <property type="entry name" value="HYBRID SIGNAL TRANSDUCTION HISTIDINE KINASE J"/>
    <property type="match status" value="1"/>
</dbReference>
<dbReference type="GO" id="GO:0005737">
    <property type="term" value="C:cytoplasm"/>
    <property type="evidence" value="ECO:0007669"/>
    <property type="project" value="EnsemblFungi"/>
</dbReference>
<dbReference type="SMART" id="SM00448">
    <property type="entry name" value="REC"/>
    <property type="match status" value="1"/>
</dbReference>
<evidence type="ECO:0000256" key="3">
    <source>
        <dbReference type="ARBA" id="ARBA00093463"/>
    </source>
</evidence>
<dbReference type="CDD" id="cd17546">
    <property type="entry name" value="REC_hyHK_CKI1_RcsC-like"/>
    <property type="match status" value="1"/>
</dbReference>
<dbReference type="VEuPathDB" id="FungiDB:SAPIO_CDS5183"/>
<feature type="region of interest" description="Disordered" evidence="5">
    <location>
        <begin position="1"/>
        <end position="20"/>
    </location>
</feature>
<feature type="compositionally biased region" description="Low complexity" evidence="5">
    <location>
        <begin position="217"/>
        <end position="227"/>
    </location>
</feature>
<feature type="compositionally biased region" description="Basic and acidic residues" evidence="5">
    <location>
        <begin position="229"/>
        <end position="238"/>
    </location>
</feature>
<feature type="compositionally biased region" description="Low complexity" evidence="5">
    <location>
        <begin position="265"/>
        <end position="281"/>
    </location>
</feature>
<dbReference type="KEGG" id="sapo:SAPIO_CDS5183"/>
<dbReference type="PANTHER" id="PTHR45339:SF1">
    <property type="entry name" value="HYBRID SIGNAL TRANSDUCTION HISTIDINE KINASE J"/>
    <property type="match status" value="1"/>
</dbReference>
<evidence type="ECO:0000256" key="2">
    <source>
        <dbReference type="ARBA" id="ARBA00023012"/>
    </source>
</evidence>
<protein>
    <recommendedName>
        <fullName evidence="6">Response regulatory domain-containing protein</fullName>
    </recommendedName>
</protein>
<dbReference type="Proteomes" id="UP000028545">
    <property type="component" value="Unassembled WGS sequence"/>
</dbReference>
<evidence type="ECO:0000313" key="8">
    <source>
        <dbReference type="Proteomes" id="UP000028545"/>
    </source>
</evidence>
<dbReference type="Pfam" id="PF00072">
    <property type="entry name" value="Response_reg"/>
    <property type="match status" value="1"/>
</dbReference>
<keyword evidence="1 4" id="KW-0597">Phosphoprotein</keyword>
<feature type="compositionally biased region" description="Polar residues" evidence="5">
    <location>
        <begin position="7"/>
        <end position="20"/>
    </location>
</feature>
<gene>
    <name evidence="7" type="ORF">SAPIO_CDS5183</name>
</gene>
<dbReference type="GO" id="GO:0000156">
    <property type="term" value="F:phosphorelay response regulator activity"/>
    <property type="evidence" value="ECO:0007669"/>
    <property type="project" value="EnsemblFungi"/>
</dbReference>
<evidence type="ECO:0000256" key="5">
    <source>
        <dbReference type="SAM" id="MobiDB-lite"/>
    </source>
</evidence>
<accession>A0A084G615</accession>
<dbReference type="AlphaFoldDB" id="A0A084G615"/>
<dbReference type="PROSITE" id="PS50110">
    <property type="entry name" value="RESPONSE_REGULATORY"/>
    <property type="match status" value="1"/>
</dbReference>
<dbReference type="GeneID" id="27724255"/>
<organism evidence="7 8">
    <name type="scientific">Pseudallescheria apiosperma</name>
    <name type="common">Scedosporium apiospermum</name>
    <dbReference type="NCBI Taxonomy" id="563466"/>
    <lineage>
        <taxon>Eukaryota</taxon>
        <taxon>Fungi</taxon>
        <taxon>Dikarya</taxon>
        <taxon>Ascomycota</taxon>
        <taxon>Pezizomycotina</taxon>
        <taxon>Sordariomycetes</taxon>
        <taxon>Hypocreomycetidae</taxon>
        <taxon>Microascales</taxon>
        <taxon>Microascaceae</taxon>
        <taxon>Scedosporium</taxon>
    </lineage>
</organism>
<reference evidence="7 8" key="1">
    <citation type="journal article" date="2014" name="Genome Announc.">
        <title>Draft genome sequence of the pathogenic fungus Scedosporium apiospermum.</title>
        <authorList>
            <person name="Vandeputte P."/>
            <person name="Ghamrawi S."/>
            <person name="Rechenmann M."/>
            <person name="Iltis A."/>
            <person name="Giraud S."/>
            <person name="Fleury M."/>
            <person name="Thornton C."/>
            <person name="Delhaes L."/>
            <person name="Meyer W."/>
            <person name="Papon N."/>
            <person name="Bouchara J.P."/>
        </authorList>
    </citation>
    <scope>NUCLEOTIDE SEQUENCE [LARGE SCALE GENOMIC DNA]</scope>
    <source>
        <strain evidence="7 8">IHEM 14462</strain>
    </source>
</reference>
<dbReference type="InterPro" id="IPR001789">
    <property type="entry name" value="Sig_transdc_resp-reg_receiver"/>
</dbReference>
<dbReference type="GO" id="GO:1990315">
    <property type="term" value="C:Mcs4 RR-MAPKKK complex"/>
    <property type="evidence" value="ECO:0007669"/>
    <property type="project" value="EnsemblFungi"/>
</dbReference>
<feature type="region of interest" description="Disordered" evidence="5">
    <location>
        <begin position="148"/>
        <end position="300"/>
    </location>
</feature>
<feature type="domain" description="Response regulatory" evidence="6">
    <location>
        <begin position="321"/>
        <end position="464"/>
    </location>
</feature>
<dbReference type="OrthoDB" id="21225at2759"/>
<dbReference type="FunFam" id="3.40.50.2300:FF:000146">
    <property type="entry name" value="Putative two-component response regulator SSK1p"/>
    <property type="match status" value="1"/>
</dbReference>
<dbReference type="InterPro" id="IPR011006">
    <property type="entry name" value="CheY-like_superfamily"/>
</dbReference>
<feature type="modified residue" description="4-aspartylphosphate" evidence="4">
    <location>
        <position position="370"/>
    </location>
</feature>
<evidence type="ECO:0000313" key="7">
    <source>
        <dbReference type="EMBL" id="KEZ42777.1"/>
    </source>
</evidence>
<keyword evidence="8" id="KW-1185">Reference proteome</keyword>
<dbReference type="Gene3D" id="3.40.50.2300">
    <property type="match status" value="1"/>
</dbReference>
<evidence type="ECO:0000256" key="4">
    <source>
        <dbReference type="PROSITE-ProRule" id="PRU00169"/>
    </source>
</evidence>
<evidence type="ECO:0000259" key="6">
    <source>
        <dbReference type="PROSITE" id="PS50110"/>
    </source>
</evidence>
<dbReference type="HOGENOM" id="CLU_008307_4_1_1"/>
<name>A0A084G615_PSEDA</name>
<comment type="similarity">
    <text evidence="3">Belongs to the SSK1 family.</text>
</comment>
<dbReference type="OMA" id="QALIDWN"/>
<dbReference type="RefSeq" id="XP_016642576.1">
    <property type="nucleotide sequence ID" value="XM_016787561.1"/>
</dbReference>